<dbReference type="InterPro" id="IPR002018">
    <property type="entry name" value="CarbesteraseB"/>
</dbReference>
<dbReference type="PANTHER" id="PTHR14093:SF19">
    <property type="entry name" value="THYROGLOBULIN"/>
    <property type="match status" value="1"/>
</dbReference>
<dbReference type="InterPro" id="IPR029058">
    <property type="entry name" value="AB_hydrolase_fold"/>
</dbReference>
<dbReference type="Gene3D" id="3.40.50.1820">
    <property type="entry name" value="alpha/beta hydrolase"/>
    <property type="match status" value="1"/>
</dbReference>
<dbReference type="STRING" id="75743.A0A401Q0E8"/>
<dbReference type="SUPFAM" id="SSF53474">
    <property type="entry name" value="alpha/beta-Hydrolases"/>
    <property type="match status" value="1"/>
</dbReference>
<evidence type="ECO:0000256" key="1">
    <source>
        <dbReference type="ARBA" id="ARBA00004613"/>
    </source>
</evidence>
<accession>A0A401Q0E8</accession>
<evidence type="ECO:0000256" key="2">
    <source>
        <dbReference type="ARBA" id="ARBA00022525"/>
    </source>
</evidence>
<dbReference type="AlphaFoldDB" id="A0A401Q0E8"/>
<dbReference type="OrthoDB" id="6409105at2759"/>
<keyword evidence="4" id="KW-0325">Glycoprotein</keyword>
<evidence type="ECO:0000313" key="7">
    <source>
        <dbReference type="Proteomes" id="UP000288216"/>
    </source>
</evidence>
<dbReference type="OMA" id="QSHSEWG"/>
<gene>
    <name evidence="6" type="ORF">scyTo_0018668</name>
</gene>
<evidence type="ECO:0000256" key="4">
    <source>
        <dbReference type="ARBA" id="ARBA00023180"/>
    </source>
</evidence>
<dbReference type="GO" id="GO:0006590">
    <property type="term" value="P:thyroid hormone generation"/>
    <property type="evidence" value="ECO:0007669"/>
    <property type="project" value="TreeGrafter"/>
</dbReference>
<dbReference type="Pfam" id="PF00135">
    <property type="entry name" value="COesterase"/>
    <property type="match status" value="1"/>
</dbReference>
<evidence type="ECO:0000313" key="6">
    <source>
        <dbReference type="EMBL" id="GCB78877.1"/>
    </source>
</evidence>
<dbReference type="Proteomes" id="UP000288216">
    <property type="component" value="Unassembled WGS sequence"/>
</dbReference>
<dbReference type="InterPro" id="IPR052001">
    <property type="entry name" value="MHC-II_Gamma/Thyroglobulin"/>
</dbReference>
<sequence>NVRGGSALSPNAVTSKKRAQEQMINLAEEVGCTTFNKTSLLSCLRALPALTLNTAQTKLLTVSGPFQSWTPIVDGIYLQETPLATLSSGRHQKVDLLIGSAEEDGLVRRAKAIKVGWSQ</sequence>
<proteinExistence type="predicted"/>
<dbReference type="PANTHER" id="PTHR14093">
    <property type="entry name" value="HLA CLASS II GAMMA CHAIN"/>
    <property type="match status" value="1"/>
</dbReference>
<evidence type="ECO:0000256" key="3">
    <source>
        <dbReference type="ARBA" id="ARBA00022729"/>
    </source>
</evidence>
<evidence type="ECO:0000259" key="5">
    <source>
        <dbReference type="Pfam" id="PF00135"/>
    </source>
</evidence>
<feature type="domain" description="Carboxylesterase type B" evidence="5">
    <location>
        <begin position="3"/>
        <end position="109"/>
    </location>
</feature>
<comment type="subcellular location">
    <subcellularLocation>
        <location evidence="1">Secreted</location>
    </subcellularLocation>
</comment>
<feature type="non-terminal residue" evidence="6">
    <location>
        <position position="1"/>
    </location>
</feature>
<keyword evidence="3" id="KW-0732">Signal</keyword>
<keyword evidence="2" id="KW-0964">Secreted</keyword>
<dbReference type="GO" id="GO:0005615">
    <property type="term" value="C:extracellular space"/>
    <property type="evidence" value="ECO:0007669"/>
    <property type="project" value="TreeGrafter"/>
</dbReference>
<keyword evidence="7" id="KW-1185">Reference proteome</keyword>
<comment type="caution">
    <text evidence="6">The sequence shown here is derived from an EMBL/GenBank/DDBJ whole genome shotgun (WGS) entry which is preliminary data.</text>
</comment>
<organism evidence="6 7">
    <name type="scientific">Scyliorhinus torazame</name>
    <name type="common">Cloudy catshark</name>
    <name type="synonym">Catulus torazame</name>
    <dbReference type="NCBI Taxonomy" id="75743"/>
    <lineage>
        <taxon>Eukaryota</taxon>
        <taxon>Metazoa</taxon>
        <taxon>Chordata</taxon>
        <taxon>Craniata</taxon>
        <taxon>Vertebrata</taxon>
        <taxon>Chondrichthyes</taxon>
        <taxon>Elasmobranchii</taxon>
        <taxon>Galeomorphii</taxon>
        <taxon>Galeoidea</taxon>
        <taxon>Carcharhiniformes</taxon>
        <taxon>Scyliorhinidae</taxon>
        <taxon>Scyliorhinus</taxon>
    </lineage>
</organism>
<reference evidence="6 7" key="1">
    <citation type="journal article" date="2018" name="Nat. Ecol. Evol.">
        <title>Shark genomes provide insights into elasmobranch evolution and the origin of vertebrates.</title>
        <authorList>
            <person name="Hara Y"/>
            <person name="Yamaguchi K"/>
            <person name="Onimaru K"/>
            <person name="Kadota M"/>
            <person name="Koyanagi M"/>
            <person name="Keeley SD"/>
            <person name="Tatsumi K"/>
            <person name="Tanaka K"/>
            <person name="Motone F"/>
            <person name="Kageyama Y"/>
            <person name="Nozu R"/>
            <person name="Adachi N"/>
            <person name="Nishimura O"/>
            <person name="Nakagawa R"/>
            <person name="Tanegashima C"/>
            <person name="Kiyatake I"/>
            <person name="Matsumoto R"/>
            <person name="Murakumo K"/>
            <person name="Nishida K"/>
            <person name="Terakita A"/>
            <person name="Kuratani S"/>
            <person name="Sato K"/>
            <person name="Hyodo S Kuraku.S."/>
        </authorList>
    </citation>
    <scope>NUCLEOTIDE SEQUENCE [LARGE SCALE GENOMIC DNA]</scope>
</reference>
<name>A0A401Q0E8_SCYTO</name>
<protein>
    <recommendedName>
        <fullName evidence="5">Carboxylesterase type B domain-containing protein</fullName>
    </recommendedName>
</protein>
<dbReference type="EMBL" id="BFAA01013214">
    <property type="protein sequence ID" value="GCB78877.1"/>
    <property type="molecule type" value="Genomic_DNA"/>
</dbReference>